<feature type="chain" id="PRO_5040411402" description="Sialidase domain-containing protein" evidence="1">
    <location>
        <begin position="18"/>
        <end position="432"/>
    </location>
</feature>
<dbReference type="Proteomes" id="UP001049176">
    <property type="component" value="Chromosome 8"/>
</dbReference>
<feature type="domain" description="Sialidase" evidence="2">
    <location>
        <begin position="279"/>
        <end position="410"/>
    </location>
</feature>
<keyword evidence="4" id="KW-1185">Reference proteome</keyword>
<dbReference type="Pfam" id="PF13088">
    <property type="entry name" value="BNR_2"/>
    <property type="match status" value="1"/>
</dbReference>
<dbReference type="AlphaFoldDB" id="A0A9P7RRF2"/>
<feature type="signal peptide" evidence="1">
    <location>
        <begin position="1"/>
        <end position="17"/>
    </location>
</feature>
<evidence type="ECO:0000313" key="4">
    <source>
        <dbReference type="Proteomes" id="UP001049176"/>
    </source>
</evidence>
<keyword evidence="1" id="KW-0732">Signal</keyword>
<evidence type="ECO:0000259" key="2">
    <source>
        <dbReference type="Pfam" id="PF13088"/>
    </source>
</evidence>
<evidence type="ECO:0000313" key="3">
    <source>
        <dbReference type="EMBL" id="KAG7088028.1"/>
    </source>
</evidence>
<evidence type="ECO:0000256" key="1">
    <source>
        <dbReference type="SAM" id="SignalP"/>
    </source>
</evidence>
<sequence length="432" mass="47735">MLSHLLFFFTLPFLYRAATPDPQTLWKGPALDAKDPLYAGLKQIEGVKHMLVHNGSQVGRTYSHHAIVENVNGRLWAAWSSATNDEDSMGQQVWVGTADRNGSSWKWNKPAIPGPSALLPNQTSVGEQNYTYWCNQGIIQRALQPSALVEYNGDIYSIIEPVDRVCPGGPGSNSGAVDGAGRLAARFNISTGQLTAKACWLSKNSFTTASQYKQTPLGDSLCSTDILNGLNPLLDRPDILPFTDARMINSPKFVGSDGSSSMTEVTHAVWNEQGQYWARFWRDSTGSKTTFVHWVEFSSEETGNDWFPAKFNSNGANPGMVPTNIPDSNTKSFYGRLPDGRTYLVTNLMYHPDTKERQPLCITLASDGVHFDWAGVLRTNASRVIIPDSRKIKRVGFSYPHATVVDDMLYVGYSEDKENIWVTEVPIASLGN</sequence>
<dbReference type="GeneID" id="66081140"/>
<dbReference type="EMBL" id="CM032188">
    <property type="protein sequence ID" value="KAG7088028.1"/>
    <property type="molecule type" value="Genomic_DNA"/>
</dbReference>
<comment type="caution">
    <text evidence="3">The sequence shown here is derived from an EMBL/GenBank/DDBJ whole genome shotgun (WGS) entry which is preliminary data.</text>
</comment>
<name>A0A9P7RRF2_9AGAR</name>
<protein>
    <recommendedName>
        <fullName evidence="2">Sialidase domain-containing protein</fullName>
    </recommendedName>
</protein>
<gene>
    <name evidence="3" type="ORF">E1B28_012065</name>
</gene>
<proteinExistence type="predicted"/>
<dbReference type="InterPro" id="IPR011040">
    <property type="entry name" value="Sialidase"/>
</dbReference>
<reference evidence="3" key="1">
    <citation type="journal article" date="2021" name="Genome Biol. Evol.">
        <title>The assembled and annotated genome of the fairy-ring fungus Marasmius oreades.</title>
        <authorList>
            <person name="Hiltunen M."/>
            <person name="Ament-Velasquez S.L."/>
            <person name="Johannesson H."/>
        </authorList>
    </citation>
    <scope>NUCLEOTIDE SEQUENCE</scope>
    <source>
        <strain evidence="3">03SP1</strain>
    </source>
</reference>
<accession>A0A9P7RRF2</accession>
<dbReference type="RefSeq" id="XP_043004499.1">
    <property type="nucleotide sequence ID" value="XM_043157133.1"/>
</dbReference>
<organism evidence="3 4">
    <name type="scientific">Marasmius oreades</name>
    <name type="common">fairy-ring Marasmius</name>
    <dbReference type="NCBI Taxonomy" id="181124"/>
    <lineage>
        <taxon>Eukaryota</taxon>
        <taxon>Fungi</taxon>
        <taxon>Dikarya</taxon>
        <taxon>Basidiomycota</taxon>
        <taxon>Agaricomycotina</taxon>
        <taxon>Agaricomycetes</taxon>
        <taxon>Agaricomycetidae</taxon>
        <taxon>Agaricales</taxon>
        <taxon>Marasmiineae</taxon>
        <taxon>Marasmiaceae</taxon>
        <taxon>Marasmius</taxon>
    </lineage>
</organism>
<dbReference type="OrthoDB" id="3701586at2759"/>
<dbReference type="KEGG" id="more:E1B28_012065"/>